<dbReference type="GO" id="GO:0098609">
    <property type="term" value="P:cell-cell adhesion"/>
    <property type="evidence" value="ECO:0007669"/>
    <property type="project" value="TreeGrafter"/>
</dbReference>
<evidence type="ECO:0000256" key="1">
    <source>
        <dbReference type="ARBA" id="ARBA00004282"/>
    </source>
</evidence>
<keyword evidence="6" id="KW-0965">Cell junction</keyword>
<evidence type="ECO:0000313" key="7">
    <source>
        <dbReference type="EMBL" id="KAA0187400.1"/>
    </source>
</evidence>
<dbReference type="Pfam" id="PF01044">
    <property type="entry name" value="Vinculin"/>
    <property type="match status" value="2"/>
</dbReference>
<dbReference type="InterPro" id="IPR001033">
    <property type="entry name" value="Alpha_catenin"/>
</dbReference>
<comment type="similarity">
    <text evidence="3">Belongs to the vinculin/alpha-catenin family.</text>
</comment>
<protein>
    <submittedName>
        <fullName evidence="7">Catenin alpha-3</fullName>
    </submittedName>
</protein>
<dbReference type="OrthoDB" id="6376697at2759"/>
<comment type="caution">
    <text evidence="7">The sequence shown here is derived from an EMBL/GenBank/DDBJ whole genome shotgun (WGS) entry which is preliminary data.</text>
</comment>
<accession>A0A8E0RTK2</accession>
<dbReference type="Gene3D" id="1.10.287.160">
    <property type="entry name" value="HR1 repeat"/>
    <property type="match status" value="1"/>
</dbReference>
<dbReference type="Proteomes" id="UP000728185">
    <property type="component" value="Unassembled WGS sequence"/>
</dbReference>
<dbReference type="PANTHER" id="PTHR18914">
    <property type="entry name" value="ALPHA CATENIN"/>
    <property type="match status" value="1"/>
</dbReference>
<dbReference type="Gene3D" id="6.10.250.2510">
    <property type="match status" value="2"/>
</dbReference>
<proteinExistence type="inferred from homology"/>
<evidence type="ECO:0000256" key="3">
    <source>
        <dbReference type="ARBA" id="ARBA00008376"/>
    </source>
</evidence>
<dbReference type="GO" id="GO:0045296">
    <property type="term" value="F:cadherin binding"/>
    <property type="evidence" value="ECO:0007669"/>
    <property type="project" value="InterPro"/>
</dbReference>
<keyword evidence="5" id="KW-0130">Cell adhesion</keyword>
<sequence>MKAFPTMEADVSTALGDVLDTGRIFLGSVFSFTSDPTETNKNSELYRSGNVLLSALCRLLILAEVADISLLDHAIIAVRDRIEHIVNTSSSRVLHNEWRELEKDLTNLISLLDKRSPDLLNREYQEKLNRAKFILKNSGPLLYTSSRVCLHHPEHTTAQNARDFVAKSLNIATALIQSTIDPEQKPGKIRLKVSGKLLDEIGEFENSTLLDPDTFDDKHARVQMERQLKRLLPSVYQLADARQTRPSARQAIYAQCKQLQRVLEDLLTEYNRRNSTLLDPDTFDDKHARVQMERQLKRLLPSVYQLADARQTRPSARQAIYAQCKQLQRVLEDLLTEYNRRPPINRSALDRAMETLLNTTGALKQQLLRIAVDHATQALMRKDEPLMALSDATKFGSEKRMDIACQVFQEHSADLVLASYEMCALTSNEELSKSIQLACHQMEQLRPQVVNTGYLLFKFPYSKSIEANFEAFKQSYQSATDMLATSLSELISVHDFLAVADDRMREDFQKSLQALAAKDECDVQESSGAMQRRSSHVCDVVTQKLSEQTDNLDYVDHVMETVTLLRDEYTPAFTEIARDTLSRLAARHRVDEARYRQAGSSLCSALHEVRLAALNESNLPSELEALRLREAASEFDLDKRSTSGSQLMRVTSPDHLSDIEWEKTLESAFAFLNNEIPGSPGPVSQENRHSERAELYAMLSGPERETMAQEFAGFLEEKKRFMREVVKWDDSTNEIIVLAKKMCIIMMEMTDFTRGRGPLNSTMEVIQATQRISECGQRLDHLCRDIANLCPDSASRRDLLAYLQRVTLHCHQLNITSRVKAGVQAARSEVVENSAALIQAARNLMTAVVLTVKESYIASTKYRNPEGQNRPVVRWQMRAPDKKPLITPEHELDNVDSDEGEDVLIEDDLVRPWHSRSTRRSDALVELAQFDHHPLTPLSRHEER</sequence>
<evidence type="ECO:0000313" key="8">
    <source>
        <dbReference type="Proteomes" id="UP000728185"/>
    </source>
</evidence>
<comment type="subcellular location">
    <subcellularLocation>
        <location evidence="1">Cell junction</location>
    </subcellularLocation>
    <subcellularLocation>
        <location evidence="2">Cytoplasm</location>
    </subcellularLocation>
</comment>
<dbReference type="EMBL" id="LUCM01009136">
    <property type="protein sequence ID" value="KAA0187400.1"/>
    <property type="molecule type" value="Genomic_DNA"/>
</dbReference>
<dbReference type="GO" id="GO:0051015">
    <property type="term" value="F:actin filament binding"/>
    <property type="evidence" value="ECO:0007669"/>
    <property type="project" value="InterPro"/>
</dbReference>
<dbReference type="PANTHER" id="PTHR18914:SF9">
    <property type="entry name" value="CATENIN ALPHA"/>
    <property type="match status" value="1"/>
</dbReference>
<keyword evidence="4" id="KW-0963">Cytoplasm</keyword>
<evidence type="ECO:0000256" key="6">
    <source>
        <dbReference type="ARBA" id="ARBA00022949"/>
    </source>
</evidence>
<dbReference type="InterPro" id="IPR006077">
    <property type="entry name" value="Vinculin/catenin"/>
</dbReference>
<dbReference type="AlphaFoldDB" id="A0A8E0RTK2"/>
<dbReference type="GO" id="GO:0005737">
    <property type="term" value="C:cytoplasm"/>
    <property type="evidence" value="ECO:0007669"/>
    <property type="project" value="UniProtKB-SubCell"/>
</dbReference>
<evidence type="ECO:0000256" key="2">
    <source>
        <dbReference type="ARBA" id="ARBA00004496"/>
    </source>
</evidence>
<dbReference type="GO" id="GO:0016342">
    <property type="term" value="C:catenin complex"/>
    <property type="evidence" value="ECO:0007669"/>
    <property type="project" value="TreeGrafter"/>
</dbReference>
<name>A0A8E0RTK2_9TREM</name>
<dbReference type="GO" id="GO:0016477">
    <property type="term" value="P:cell migration"/>
    <property type="evidence" value="ECO:0007669"/>
    <property type="project" value="TreeGrafter"/>
</dbReference>
<evidence type="ECO:0000256" key="4">
    <source>
        <dbReference type="ARBA" id="ARBA00022490"/>
    </source>
</evidence>
<dbReference type="PRINTS" id="PR00805">
    <property type="entry name" value="ALPHACATENIN"/>
</dbReference>
<organism evidence="7 8">
    <name type="scientific">Fasciolopsis buskii</name>
    <dbReference type="NCBI Taxonomy" id="27845"/>
    <lineage>
        <taxon>Eukaryota</taxon>
        <taxon>Metazoa</taxon>
        <taxon>Spiralia</taxon>
        <taxon>Lophotrochozoa</taxon>
        <taxon>Platyhelminthes</taxon>
        <taxon>Trematoda</taxon>
        <taxon>Digenea</taxon>
        <taxon>Plagiorchiida</taxon>
        <taxon>Echinostomata</taxon>
        <taxon>Echinostomatoidea</taxon>
        <taxon>Fasciolidae</taxon>
        <taxon>Fasciolopsis</taxon>
    </lineage>
</organism>
<dbReference type="Gene3D" id="1.20.120.230">
    <property type="entry name" value="Alpha-catenin/vinculin-like"/>
    <property type="match status" value="4"/>
</dbReference>
<dbReference type="GO" id="GO:0008013">
    <property type="term" value="F:beta-catenin binding"/>
    <property type="evidence" value="ECO:0007669"/>
    <property type="project" value="TreeGrafter"/>
</dbReference>
<gene>
    <name evidence="7" type="ORF">FBUS_00409</name>
</gene>
<dbReference type="GO" id="GO:0005912">
    <property type="term" value="C:adherens junction"/>
    <property type="evidence" value="ECO:0007669"/>
    <property type="project" value="TreeGrafter"/>
</dbReference>
<evidence type="ECO:0000256" key="5">
    <source>
        <dbReference type="ARBA" id="ARBA00022889"/>
    </source>
</evidence>
<dbReference type="SUPFAM" id="SSF47220">
    <property type="entry name" value="alpha-catenin/vinculin-like"/>
    <property type="match status" value="4"/>
</dbReference>
<keyword evidence="8" id="KW-1185">Reference proteome</keyword>
<dbReference type="InterPro" id="IPR036723">
    <property type="entry name" value="Alpha-catenin/vinculin-like_sf"/>
</dbReference>
<reference evidence="7" key="1">
    <citation type="submission" date="2019-05" db="EMBL/GenBank/DDBJ databases">
        <title>Annotation for the trematode Fasciolopsis buski.</title>
        <authorList>
            <person name="Choi Y.-J."/>
        </authorList>
    </citation>
    <scope>NUCLEOTIDE SEQUENCE</scope>
    <source>
        <strain evidence="7">HT</strain>
        <tissue evidence="7">Whole worm</tissue>
    </source>
</reference>